<evidence type="ECO:0000256" key="4">
    <source>
        <dbReference type="ARBA" id="ARBA00016962"/>
    </source>
</evidence>
<dbReference type="PANTHER" id="PTHR43738">
    <property type="entry name" value="ABC TRANSPORTER, MEMBRANE PROTEIN"/>
    <property type="match status" value="1"/>
</dbReference>
<dbReference type="Pfam" id="PF12704">
    <property type="entry name" value="MacB_PCD"/>
    <property type="match status" value="1"/>
</dbReference>
<dbReference type="PANTHER" id="PTHR43738:SF1">
    <property type="entry name" value="HEMIN TRANSPORT SYSTEM PERMEASE PROTEIN HRTB-RELATED"/>
    <property type="match status" value="1"/>
</dbReference>
<protein>
    <recommendedName>
        <fullName evidence="4">Putative hemin transport system permease protein HrtB</fullName>
    </recommendedName>
</protein>
<evidence type="ECO:0000256" key="7">
    <source>
        <dbReference type="ARBA" id="ARBA00022692"/>
    </source>
</evidence>
<comment type="subcellular location">
    <subcellularLocation>
        <location evidence="1">Cell membrane</location>
        <topology evidence="1">Multi-pass membrane protein</topology>
    </subcellularLocation>
</comment>
<feature type="domain" description="MacB-like periplasmic core" evidence="12">
    <location>
        <begin position="32"/>
        <end position="189"/>
    </location>
</feature>
<dbReference type="InterPro" id="IPR051125">
    <property type="entry name" value="ABC-4/HrtB_transporter"/>
</dbReference>
<evidence type="ECO:0000259" key="12">
    <source>
        <dbReference type="Pfam" id="PF12704"/>
    </source>
</evidence>
<evidence type="ECO:0000256" key="8">
    <source>
        <dbReference type="ARBA" id="ARBA00022989"/>
    </source>
</evidence>
<comment type="function">
    <text evidence="10">Part of the ABC transporter complex hrt involved in hemin import. Responsible for the translocation of the substrate across the membrane.</text>
</comment>
<evidence type="ECO:0000256" key="1">
    <source>
        <dbReference type="ARBA" id="ARBA00004651"/>
    </source>
</evidence>
<comment type="subunit">
    <text evidence="3">The complex is composed of two ATP-binding proteins (HrtA), two transmembrane proteins (HrtB) and a solute-binding protein.</text>
</comment>
<dbReference type="Proteomes" id="UP000483839">
    <property type="component" value="Unassembled WGS sequence"/>
</dbReference>
<dbReference type="AlphaFoldDB" id="A0A6L6G8Y7"/>
<proteinExistence type="inferred from homology"/>
<comment type="caution">
    <text evidence="13">The sequence shown here is derived from an EMBL/GenBank/DDBJ whole genome shotgun (WGS) entry which is preliminary data.</text>
</comment>
<dbReference type="InterPro" id="IPR003838">
    <property type="entry name" value="ABC3_permease_C"/>
</dbReference>
<evidence type="ECO:0000256" key="2">
    <source>
        <dbReference type="ARBA" id="ARBA00008697"/>
    </source>
</evidence>
<name>A0A6L6G8Y7_STRUB</name>
<gene>
    <name evidence="13" type="ORF">GKS16_04900</name>
</gene>
<keyword evidence="6" id="KW-1003">Cell membrane</keyword>
<evidence type="ECO:0000256" key="5">
    <source>
        <dbReference type="ARBA" id="ARBA00022448"/>
    </source>
</evidence>
<organism evidence="13 14">
    <name type="scientific">Streptococcus uberis</name>
    <dbReference type="NCBI Taxonomy" id="1349"/>
    <lineage>
        <taxon>Bacteria</taxon>
        <taxon>Bacillati</taxon>
        <taxon>Bacillota</taxon>
        <taxon>Bacilli</taxon>
        <taxon>Lactobacillales</taxon>
        <taxon>Streptococcaceae</taxon>
        <taxon>Streptococcus</taxon>
    </lineage>
</organism>
<reference evidence="13 14" key="1">
    <citation type="submission" date="2019-11" db="EMBL/GenBank/DDBJ databases">
        <title>Streptococcus uberis isolated from clinical mastitis cases on a southeastern Queensland dairy.</title>
        <authorList>
            <person name="Workentine M.L."/>
            <person name="Price R."/>
            <person name="Olchowy T."/>
        </authorList>
    </citation>
    <scope>NUCLEOTIDE SEQUENCE [LARGE SCALE GENOMIC DNA]</scope>
    <source>
        <strain evidence="13 14">OLC4459-A17</strain>
    </source>
</reference>
<accession>A0A6L6G8Y7</accession>
<dbReference type="InterPro" id="IPR025857">
    <property type="entry name" value="MacB_PCD"/>
</dbReference>
<dbReference type="Pfam" id="PF02687">
    <property type="entry name" value="FtsX"/>
    <property type="match status" value="1"/>
</dbReference>
<dbReference type="GO" id="GO:0005886">
    <property type="term" value="C:plasma membrane"/>
    <property type="evidence" value="ECO:0007669"/>
    <property type="project" value="UniProtKB-SubCell"/>
</dbReference>
<dbReference type="EMBL" id="WLXI01000040">
    <property type="protein sequence ID" value="MTD01609.1"/>
    <property type="molecule type" value="Genomic_DNA"/>
</dbReference>
<comment type="similarity">
    <text evidence="2">Belongs to the ABC-4 integral membrane protein family. HrtB subfamily.</text>
</comment>
<evidence type="ECO:0000256" key="3">
    <source>
        <dbReference type="ARBA" id="ARBA00011131"/>
    </source>
</evidence>
<dbReference type="RefSeq" id="WP_154617447.1">
    <property type="nucleotide sequence ID" value="NZ_JADFAY010000014.1"/>
</dbReference>
<evidence type="ECO:0000256" key="10">
    <source>
        <dbReference type="ARBA" id="ARBA00024973"/>
    </source>
</evidence>
<keyword evidence="8" id="KW-1133">Transmembrane helix</keyword>
<feature type="domain" description="ABC3 transporter permease C-terminal" evidence="11">
    <location>
        <begin position="244"/>
        <end position="355"/>
    </location>
</feature>
<evidence type="ECO:0000256" key="9">
    <source>
        <dbReference type="ARBA" id="ARBA00023136"/>
    </source>
</evidence>
<sequence>MFLAINEIKASKFRYSLIVGLLFLVAYLMFFLSGLAYGLIQENRSAIDLWKADKVILSKNANNTLNLSTLDIKDKEKIEASHVSALAQMNTVVWNKKDPKESEKEKVSIFGINPNEFLKPKMMKGHDISSDEEVVIDQSLAKRSGFDIGDSLFLANSDQRLKIVGISQKATFNVSPVIYISLDGFQKLTPMSSGKYGNNSQKLNAFVVKGHLNSYDKEKFQLLSIKSFINKLPGYSAQTVTFGFMIGFLIVISAIIIGIFMYVLTIQKAPIFGVMKAQGISNKTIANAVLSQTFLLSLIGSVLGLVVNWLTSLLLPETVPFLGNWYFYAVIFMSIILFSLLGTLFSVLAIVRIEPLKAIG</sequence>
<evidence type="ECO:0000259" key="11">
    <source>
        <dbReference type="Pfam" id="PF02687"/>
    </source>
</evidence>
<keyword evidence="7" id="KW-0812">Transmembrane</keyword>
<keyword evidence="5" id="KW-0813">Transport</keyword>
<keyword evidence="9" id="KW-0472">Membrane</keyword>
<evidence type="ECO:0000313" key="13">
    <source>
        <dbReference type="EMBL" id="MTD01609.1"/>
    </source>
</evidence>
<evidence type="ECO:0000313" key="14">
    <source>
        <dbReference type="Proteomes" id="UP000483839"/>
    </source>
</evidence>
<evidence type="ECO:0000256" key="6">
    <source>
        <dbReference type="ARBA" id="ARBA00022475"/>
    </source>
</evidence>